<dbReference type="VEuPathDB" id="FungiDB:P175DRAFT_0553374"/>
<dbReference type="EMBL" id="MSFN02000001">
    <property type="protein sequence ID" value="PTU24090.1"/>
    <property type="molecule type" value="Genomic_DNA"/>
</dbReference>
<protein>
    <submittedName>
        <fullName evidence="1">Uncharacterized protein</fullName>
    </submittedName>
</protein>
<sequence>MIWNWIRTTSPSPRLSIDISHPRKYFYQSPSEFLPQIPLPETTFIGRFQLRNAWLGR</sequence>
<accession>A0A2T5M6D1</accession>
<dbReference type="GeneID" id="63817369"/>
<proteinExistence type="predicted"/>
<evidence type="ECO:0000313" key="1">
    <source>
        <dbReference type="EMBL" id="PTU24090.1"/>
    </source>
</evidence>
<dbReference type="RefSeq" id="XP_040755482.1">
    <property type="nucleotide sequence ID" value="XM_040900485.1"/>
</dbReference>
<evidence type="ECO:0000313" key="2">
    <source>
        <dbReference type="Proteomes" id="UP000244073"/>
    </source>
</evidence>
<organism evidence="1 2">
    <name type="scientific">Aspergillus ochraceoroseus IBT 24754</name>
    <dbReference type="NCBI Taxonomy" id="1392256"/>
    <lineage>
        <taxon>Eukaryota</taxon>
        <taxon>Fungi</taxon>
        <taxon>Dikarya</taxon>
        <taxon>Ascomycota</taxon>
        <taxon>Pezizomycotina</taxon>
        <taxon>Eurotiomycetes</taxon>
        <taxon>Eurotiomycetidae</taxon>
        <taxon>Eurotiales</taxon>
        <taxon>Aspergillaceae</taxon>
        <taxon>Aspergillus</taxon>
        <taxon>Aspergillus subgen. Nidulantes</taxon>
    </lineage>
</organism>
<dbReference type="Proteomes" id="UP000244073">
    <property type="component" value="Unassembled WGS sequence"/>
</dbReference>
<name>A0A2T5M6D1_9EURO</name>
<gene>
    <name evidence="1" type="ORF">P175DRAFT_0553374</name>
</gene>
<reference evidence="1 2" key="1">
    <citation type="journal article" date="2018" name="Proc. Natl. Acad. Sci. U.S.A.">
        <title>Linking secondary metabolites to gene clusters through genome sequencing of six diverse Aspergillus species.</title>
        <authorList>
            <person name="Kaerboelling I."/>
            <person name="Vesth T.C."/>
            <person name="Frisvad J.C."/>
            <person name="Nybo J.L."/>
            <person name="Theobald S."/>
            <person name="Kuo A."/>
            <person name="Bowyer P."/>
            <person name="Matsuda Y."/>
            <person name="Mondo S."/>
            <person name="Lyhne E.K."/>
            <person name="Kogle M.E."/>
            <person name="Clum A."/>
            <person name="Lipzen A."/>
            <person name="Salamov A."/>
            <person name="Ngan C.Y."/>
            <person name="Daum C."/>
            <person name="Chiniquy J."/>
            <person name="Barry K."/>
            <person name="LaButti K."/>
            <person name="Haridas S."/>
            <person name="Simmons B.A."/>
            <person name="Magnuson J.K."/>
            <person name="Mortensen U.H."/>
            <person name="Larsen T.O."/>
            <person name="Grigoriev I.V."/>
            <person name="Baker S.E."/>
            <person name="Andersen M.R."/>
        </authorList>
    </citation>
    <scope>NUCLEOTIDE SEQUENCE [LARGE SCALE GENOMIC DNA]</scope>
    <source>
        <strain evidence="1 2">IBT 24754</strain>
    </source>
</reference>
<dbReference type="AlphaFoldDB" id="A0A2T5M6D1"/>
<comment type="caution">
    <text evidence="1">The sequence shown here is derived from an EMBL/GenBank/DDBJ whole genome shotgun (WGS) entry which is preliminary data.</text>
</comment>